<reference evidence="7 8" key="1">
    <citation type="submission" date="2018-06" db="EMBL/GenBank/DDBJ databases">
        <title>Genomic Encyclopedia of Type Strains, Phase IV (KMG-IV): sequencing the most valuable type-strain genomes for metagenomic binning, comparative biology and taxonomic classification.</title>
        <authorList>
            <person name="Goeker M."/>
        </authorList>
    </citation>
    <scope>NUCLEOTIDE SEQUENCE [LARGE SCALE GENOMIC DNA]</scope>
    <source>
        <strain evidence="7 8">DSM 25532</strain>
    </source>
</reference>
<feature type="domain" description="4-O-methyl-glucuronoyl methylesterase-like" evidence="6">
    <location>
        <begin position="250"/>
        <end position="307"/>
    </location>
</feature>
<dbReference type="InterPro" id="IPR050261">
    <property type="entry name" value="FrsA_esterase"/>
</dbReference>
<dbReference type="PANTHER" id="PTHR22946:SF0">
    <property type="entry name" value="DIENELACTONE HYDROLASE DOMAIN-CONTAINING PROTEIN"/>
    <property type="match status" value="1"/>
</dbReference>
<organism evidence="7 8">
    <name type="scientific">Roseimicrobium gellanilyticum</name>
    <dbReference type="NCBI Taxonomy" id="748857"/>
    <lineage>
        <taxon>Bacteria</taxon>
        <taxon>Pseudomonadati</taxon>
        <taxon>Verrucomicrobiota</taxon>
        <taxon>Verrucomicrobiia</taxon>
        <taxon>Verrucomicrobiales</taxon>
        <taxon>Verrucomicrobiaceae</taxon>
        <taxon>Roseimicrobium</taxon>
    </lineage>
</organism>
<dbReference type="OrthoDB" id="3668964at2"/>
<evidence type="ECO:0000256" key="3">
    <source>
        <dbReference type="ARBA" id="ARBA00022801"/>
    </source>
</evidence>
<evidence type="ECO:0000256" key="2">
    <source>
        <dbReference type="ARBA" id="ARBA00022729"/>
    </source>
</evidence>
<dbReference type="Gene3D" id="3.40.50.1820">
    <property type="entry name" value="alpha/beta hydrolase"/>
    <property type="match status" value="1"/>
</dbReference>
<accession>A0A366HQE2</accession>
<feature type="chain" id="PRO_5016688457" evidence="5">
    <location>
        <begin position="21"/>
        <end position="554"/>
    </location>
</feature>
<keyword evidence="3" id="KW-0378">Hydrolase</keyword>
<evidence type="ECO:0000256" key="1">
    <source>
        <dbReference type="ARBA" id="ARBA00022487"/>
    </source>
</evidence>
<sequence length="554" mass="61554">MKWNLLLLVALSAGSPNVLRADAPPPPNPAVDAGARWPVRRAQLEKEWLKILGPFPTSKPPLDVQVLSTEKVPTSSNDPTYPMRAGDITRYKVKFRAETDSSGGTQSDIWIYGWLLVPASAKEAHEKHGLQTPAVICLHSTTYGSGKSSPAGLAGRFASDPKLGFVGRPNLAGKDPRYDNNSMPDPNDAEAMHAWYAGGRASGLLLAKQGFVTLSIDMLGDGERIEPGQRPLDTRQFYKQRYPDPMAENAWSCMGKWIWDVMRSVDYLQSLPYVNPKGIGCTGWSWGGHVTLFAAAFDQRIAAAVPNGGVLDWDRPKYPPGYKGKPKANQWCRQPSTWEPWTRDATEPPSSGAESLRRWGFLQNSGPAIMMPKFYKYVLPENRDLELPMGFESLLMMVAPRPLLIISSEIEFKQHDILPKCMETMKVYAEWKDVKGSGLPSPLQARKERRGYAETQAYYVNNNEYSPKAIDSYLNSLNAGDCFSWFSFPGGHSYPFSAQMVTTGWFGRWMGLYPAATVPPLPNVPADEALNIGPLPAQKDNDVPKHRGEEPRHQ</sequence>
<dbReference type="Proteomes" id="UP000253426">
    <property type="component" value="Unassembled WGS sequence"/>
</dbReference>
<dbReference type="InterPro" id="IPR029058">
    <property type="entry name" value="AB_hydrolase_fold"/>
</dbReference>
<feature type="region of interest" description="Disordered" evidence="4">
    <location>
        <begin position="527"/>
        <end position="554"/>
    </location>
</feature>
<evidence type="ECO:0000313" key="7">
    <source>
        <dbReference type="EMBL" id="RBP45871.1"/>
    </source>
</evidence>
<dbReference type="RefSeq" id="WP_113957438.1">
    <property type="nucleotide sequence ID" value="NZ_QNRR01000002.1"/>
</dbReference>
<comment type="caution">
    <text evidence="7">The sequence shown here is derived from an EMBL/GenBank/DDBJ whole genome shotgun (WGS) entry which is preliminary data.</text>
</comment>
<gene>
    <name evidence="7" type="ORF">DES53_102255</name>
</gene>
<dbReference type="PANTHER" id="PTHR22946">
    <property type="entry name" value="DIENELACTONE HYDROLASE DOMAIN-CONTAINING PROTEIN-RELATED"/>
    <property type="match status" value="1"/>
</dbReference>
<keyword evidence="1" id="KW-0719">Serine esterase</keyword>
<feature type="signal peptide" evidence="5">
    <location>
        <begin position="1"/>
        <end position="20"/>
    </location>
</feature>
<dbReference type="GO" id="GO:0052689">
    <property type="term" value="F:carboxylic ester hydrolase activity"/>
    <property type="evidence" value="ECO:0007669"/>
    <property type="project" value="UniProtKB-KW"/>
</dbReference>
<keyword evidence="2 5" id="KW-0732">Signal</keyword>
<evidence type="ECO:0000256" key="4">
    <source>
        <dbReference type="SAM" id="MobiDB-lite"/>
    </source>
</evidence>
<feature type="compositionally biased region" description="Basic and acidic residues" evidence="4">
    <location>
        <begin position="539"/>
        <end position="554"/>
    </location>
</feature>
<proteinExistence type="predicted"/>
<evidence type="ECO:0000256" key="5">
    <source>
        <dbReference type="SAM" id="SignalP"/>
    </source>
</evidence>
<protein>
    <submittedName>
        <fullName evidence="7">Prolyl oligopeptidase family protein</fullName>
    </submittedName>
</protein>
<dbReference type="Pfam" id="PF22244">
    <property type="entry name" value="GCE_fung"/>
    <property type="match status" value="1"/>
</dbReference>
<evidence type="ECO:0000259" key="6">
    <source>
        <dbReference type="Pfam" id="PF22244"/>
    </source>
</evidence>
<dbReference type="EMBL" id="QNRR01000002">
    <property type="protein sequence ID" value="RBP45871.1"/>
    <property type="molecule type" value="Genomic_DNA"/>
</dbReference>
<evidence type="ECO:0000313" key="8">
    <source>
        <dbReference type="Proteomes" id="UP000253426"/>
    </source>
</evidence>
<name>A0A366HQE2_9BACT</name>
<dbReference type="InterPro" id="IPR054579">
    <property type="entry name" value="GCE-like_dom"/>
</dbReference>
<dbReference type="AlphaFoldDB" id="A0A366HQE2"/>
<dbReference type="SUPFAM" id="SSF53474">
    <property type="entry name" value="alpha/beta-Hydrolases"/>
    <property type="match status" value="2"/>
</dbReference>
<keyword evidence="8" id="KW-1185">Reference proteome</keyword>